<sequence length="273" mass="31087">MESSSIDHTNGDEEVEEMEQDIESSYPSIHELLSLLVEKTNNIEATLSGVLTTQSQHNEILKAITQTLGVNVEIPIITGYNSNSIIHKKRTTIQNRTRALLVAPTTRTPLSPTRTPTPPIQNESLTNTHESSMTTSNHSRQSQQLPSKFVLAPKMRRKGNVVQAIHSLARSSVEGRKMMTFLHASANRAVRRVFEKAESSRPDLGGSWSHQDEEVRQEAVEWLVQTVTNFHPSIPLAKCEDDWIIKYLFPRKYNDFVYTERKRIKKKGIRRVF</sequence>
<dbReference type="OrthoDB" id="10347234at2759"/>
<keyword evidence="3" id="KW-1185">Reference proteome</keyword>
<name>A0A8H7VMI0_9FUNG</name>
<reference evidence="2 3" key="1">
    <citation type="submission" date="2020-12" db="EMBL/GenBank/DDBJ databases">
        <title>Metabolic potential, ecology and presence of endohyphal bacteria is reflected in genomic diversity of Mucoromycotina.</title>
        <authorList>
            <person name="Muszewska A."/>
            <person name="Okrasinska A."/>
            <person name="Steczkiewicz K."/>
            <person name="Drgas O."/>
            <person name="Orlowska M."/>
            <person name="Perlinska-Lenart U."/>
            <person name="Aleksandrzak-Piekarczyk T."/>
            <person name="Szatraj K."/>
            <person name="Zielenkiewicz U."/>
            <person name="Pilsyk S."/>
            <person name="Malc E."/>
            <person name="Mieczkowski P."/>
            <person name="Kruszewska J.S."/>
            <person name="Biernat P."/>
            <person name="Pawlowska J."/>
        </authorList>
    </citation>
    <scope>NUCLEOTIDE SEQUENCE [LARGE SCALE GENOMIC DNA]</scope>
    <source>
        <strain evidence="2 3">CBS 142.35</strain>
    </source>
</reference>
<gene>
    <name evidence="2" type="ORF">INT45_013269</name>
</gene>
<accession>A0A8H7VMI0</accession>
<protein>
    <submittedName>
        <fullName evidence="2">Uncharacterized protein</fullName>
    </submittedName>
</protein>
<proteinExistence type="predicted"/>
<organism evidence="2 3">
    <name type="scientific">Circinella minor</name>
    <dbReference type="NCBI Taxonomy" id="1195481"/>
    <lineage>
        <taxon>Eukaryota</taxon>
        <taxon>Fungi</taxon>
        <taxon>Fungi incertae sedis</taxon>
        <taxon>Mucoromycota</taxon>
        <taxon>Mucoromycotina</taxon>
        <taxon>Mucoromycetes</taxon>
        <taxon>Mucorales</taxon>
        <taxon>Lichtheimiaceae</taxon>
        <taxon>Circinella</taxon>
    </lineage>
</organism>
<feature type="compositionally biased region" description="Polar residues" evidence="1">
    <location>
        <begin position="120"/>
        <end position="145"/>
    </location>
</feature>
<dbReference type="Proteomes" id="UP000646827">
    <property type="component" value="Unassembled WGS sequence"/>
</dbReference>
<feature type="compositionally biased region" description="Acidic residues" evidence="1">
    <location>
        <begin position="12"/>
        <end position="22"/>
    </location>
</feature>
<comment type="caution">
    <text evidence="2">The sequence shown here is derived from an EMBL/GenBank/DDBJ whole genome shotgun (WGS) entry which is preliminary data.</text>
</comment>
<feature type="region of interest" description="Disordered" evidence="1">
    <location>
        <begin position="107"/>
        <end position="145"/>
    </location>
</feature>
<evidence type="ECO:0000313" key="3">
    <source>
        <dbReference type="Proteomes" id="UP000646827"/>
    </source>
</evidence>
<dbReference type="EMBL" id="JAEPRB010000096">
    <property type="protein sequence ID" value="KAG2221933.1"/>
    <property type="molecule type" value="Genomic_DNA"/>
</dbReference>
<feature type="region of interest" description="Disordered" evidence="1">
    <location>
        <begin position="1"/>
        <end position="22"/>
    </location>
</feature>
<evidence type="ECO:0000256" key="1">
    <source>
        <dbReference type="SAM" id="MobiDB-lite"/>
    </source>
</evidence>
<evidence type="ECO:0000313" key="2">
    <source>
        <dbReference type="EMBL" id="KAG2221933.1"/>
    </source>
</evidence>
<dbReference type="AlphaFoldDB" id="A0A8H7VMI0"/>